<dbReference type="RefSeq" id="WP_230742849.1">
    <property type="nucleotide sequence ID" value="NZ_PGCK01000012.1"/>
</dbReference>
<evidence type="ECO:0000256" key="4">
    <source>
        <dbReference type="ARBA" id="ARBA00022692"/>
    </source>
</evidence>
<dbReference type="PANTHER" id="PTHR11629:SF63">
    <property type="entry name" value="V-TYPE PROTON ATPASE SUBUNIT A"/>
    <property type="match status" value="1"/>
</dbReference>
<feature type="transmembrane region" description="Helical" evidence="10">
    <location>
        <begin position="559"/>
        <end position="585"/>
    </location>
</feature>
<gene>
    <name evidence="12" type="ORF">CUJ83_13380</name>
</gene>
<dbReference type="PANTHER" id="PTHR11629">
    <property type="entry name" value="VACUOLAR PROTON ATPASES"/>
    <property type="match status" value="1"/>
</dbReference>
<evidence type="ECO:0000256" key="5">
    <source>
        <dbReference type="ARBA" id="ARBA00022989"/>
    </source>
</evidence>
<evidence type="ECO:0000256" key="2">
    <source>
        <dbReference type="ARBA" id="ARBA00009904"/>
    </source>
</evidence>
<evidence type="ECO:0000313" key="13">
    <source>
        <dbReference type="Proteomes" id="UP001320159"/>
    </source>
</evidence>
<evidence type="ECO:0000256" key="7">
    <source>
        <dbReference type="ARBA" id="ARBA00023136"/>
    </source>
</evidence>
<protein>
    <recommendedName>
        <fullName evidence="9 10">A-type ATP synthase subunit I</fullName>
    </recommendedName>
</protein>
<dbReference type="NCBIfam" id="NF004430">
    <property type="entry name" value="PRK05771.2-4"/>
    <property type="match status" value="1"/>
</dbReference>
<organism evidence="12 13">
    <name type="scientific">Methanooceanicella nereidis</name>
    <dbReference type="NCBI Taxonomy" id="2052831"/>
    <lineage>
        <taxon>Archaea</taxon>
        <taxon>Methanobacteriati</taxon>
        <taxon>Methanobacteriota</taxon>
        <taxon>Stenosarchaea group</taxon>
        <taxon>Methanomicrobia</taxon>
        <taxon>Methanocellales</taxon>
        <taxon>Methanocellaceae</taxon>
        <taxon>Methanooceanicella</taxon>
    </lineage>
</organism>
<dbReference type="AlphaFoldDB" id="A0AAP2RER4"/>
<dbReference type="GO" id="GO:0051117">
    <property type="term" value="F:ATPase binding"/>
    <property type="evidence" value="ECO:0007669"/>
    <property type="project" value="TreeGrafter"/>
</dbReference>
<keyword evidence="3 10" id="KW-0813">Transport</keyword>
<keyword evidence="11" id="KW-0175">Coiled coil</keyword>
<keyword evidence="13" id="KW-1185">Reference proteome</keyword>
<dbReference type="Gene3D" id="3.30.70.2750">
    <property type="match status" value="1"/>
</dbReference>
<keyword evidence="4 10" id="KW-0812">Transmembrane</keyword>
<evidence type="ECO:0000313" key="12">
    <source>
        <dbReference type="EMBL" id="MCD1295989.1"/>
    </source>
</evidence>
<feature type="transmembrane region" description="Helical" evidence="10">
    <location>
        <begin position="363"/>
        <end position="393"/>
    </location>
</feature>
<reference evidence="12 13" key="1">
    <citation type="submission" date="2017-11" db="EMBL/GenBank/DDBJ databases">
        <title>Isolation and Characterization of Family Methanocellaceae Species from Potential Methane Hydrate Area Offshore Southwestern Taiwan.</title>
        <authorList>
            <person name="Zhang W.-L."/>
            <person name="Chen W.-C."/>
            <person name="Lai M.-C."/>
            <person name="Chen S.-C."/>
        </authorList>
    </citation>
    <scope>NUCLEOTIDE SEQUENCE [LARGE SCALE GENOMIC DNA]</scope>
    <source>
        <strain evidence="12 13">CWC-04</strain>
    </source>
</reference>
<sequence>MLEPQRMDKVLIVGSKEVMETTINTLHDINLLHMEDYTEEEEYFRIGKPLKSATSLSEKLLKLRSIKSYLGTNAGKYYPKQSREKVLKDLEANLTALESSVTQKMSEKSSLESEQKELAHREELLKPYEALGLSVDLLRGYENINVYIGTVPGDIEPVIKDITDKYEIFSAPYGKGNVVALLVEKSFAPKISEALMKNDFVEVEQLHESGDPAVIKKDLEEKKANMTAKLEVVNKELAELNQKFADFIMSSEELLAIDTQKAEAPLRFATSDNTFVIEGWVPKVDFPALKDTLSKATNDKVYITIIEPVHEKYSTEIEVGEHPEEHKEVDAPVKYNNPKIFRPIEAFTDLYGRPRYDEIDPTMIFAIVFPLFYGFILGDIAYGSILLLLGLLLKVKLKHNEGIQILINVMLVCAVSSIFFGILYGEFLGFAIAEPIEHGEGGIMGLVSFAQFYPHEVHIGPVGPFSLPIERMQAGGFHGDSYMFGIKDLLVFTCIIGVCQLMLGYILGFRNELKQHGLKTAILHKASWALVLAGGVALVWYVFPLALNQALGDFNAMDPLFLIGAIVFLIGFILLLIGEGAMGIIELTTPLSHTLSYTRLLAVGLSSVGIAFAINTIAAMLAEAGILGLIGAIIVFVLGHTVNLVLGTYAPFIQSLRLHYVEFYQKFYKSGGRIYDPFGYNRKYTED</sequence>
<evidence type="ECO:0000256" key="8">
    <source>
        <dbReference type="ARBA" id="ARBA00059506"/>
    </source>
</evidence>
<evidence type="ECO:0000256" key="9">
    <source>
        <dbReference type="ARBA" id="ARBA00068671"/>
    </source>
</evidence>
<evidence type="ECO:0000256" key="10">
    <source>
        <dbReference type="RuleBase" id="RU361189"/>
    </source>
</evidence>
<evidence type="ECO:0000256" key="11">
    <source>
        <dbReference type="SAM" id="Coils"/>
    </source>
</evidence>
<feature type="transmembrane region" description="Helical" evidence="10">
    <location>
        <begin position="597"/>
        <end position="620"/>
    </location>
</feature>
<feature type="coiled-coil region" evidence="11">
    <location>
        <begin position="216"/>
        <end position="243"/>
    </location>
</feature>
<feature type="transmembrane region" description="Helical" evidence="10">
    <location>
        <begin position="528"/>
        <end position="547"/>
    </location>
</feature>
<keyword evidence="5 10" id="KW-1133">Transmembrane helix</keyword>
<dbReference type="GO" id="GO:0016471">
    <property type="term" value="C:vacuolar proton-transporting V-type ATPase complex"/>
    <property type="evidence" value="ECO:0007669"/>
    <property type="project" value="TreeGrafter"/>
</dbReference>
<keyword evidence="6 10" id="KW-0406">Ion transport</keyword>
<comment type="similarity">
    <text evidence="2 10">Belongs to the V-ATPase 116 kDa subunit family.</text>
</comment>
<feature type="transmembrane region" description="Helical" evidence="10">
    <location>
        <begin position="405"/>
        <end position="425"/>
    </location>
</feature>
<comment type="caution">
    <text evidence="12">The sequence shown here is derived from an EMBL/GenBank/DDBJ whole genome shotgun (WGS) entry which is preliminary data.</text>
</comment>
<dbReference type="Proteomes" id="UP001320159">
    <property type="component" value="Unassembled WGS sequence"/>
</dbReference>
<keyword evidence="7 10" id="KW-0472">Membrane</keyword>
<evidence type="ECO:0000256" key="6">
    <source>
        <dbReference type="ARBA" id="ARBA00023065"/>
    </source>
</evidence>
<dbReference type="InterPro" id="IPR002490">
    <property type="entry name" value="V-ATPase_116kDa_su"/>
</dbReference>
<dbReference type="EMBL" id="PGCK01000012">
    <property type="protein sequence ID" value="MCD1295989.1"/>
    <property type="molecule type" value="Genomic_DNA"/>
</dbReference>
<comment type="function">
    <text evidence="8">Component of the A-type ATP synthase that produces ATP from ADP in the presence of a proton gradient across the membrane.</text>
</comment>
<comment type="subcellular location">
    <subcellularLocation>
        <location evidence="1">Membrane</location>
        <topology evidence="1">Multi-pass membrane protein</topology>
    </subcellularLocation>
</comment>
<feature type="transmembrane region" description="Helical" evidence="10">
    <location>
        <begin position="489"/>
        <end position="507"/>
    </location>
</feature>
<dbReference type="GO" id="GO:0046961">
    <property type="term" value="F:proton-transporting ATPase activity, rotational mechanism"/>
    <property type="evidence" value="ECO:0007669"/>
    <property type="project" value="InterPro"/>
</dbReference>
<dbReference type="Pfam" id="PF01496">
    <property type="entry name" value="V_ATPase_I"/>
    <property type="match status" value="2"/>
</dbReference>
<dbReference type="GO" id="GO:0007035">
    <property type="term" value="P:vacuolar acidification"/>
    <property type="evidence" value="ECO:0007669"/>
    <property type="project" value="TreeGrafter"/>
</dbReference>
<accession>A0AAP2RER4</accession>
<feature type="coiled-coil region" evidence="11">
    <location>
        <begin position="80"/>
        <end position="107"/>
    </location>
</feature>
<evidence type="ECO:0000256" key="1">
    <source>
        <dbReference type="ARBA" id="ARBA00004141"/>
    </source>
</evidence>
<feature type="transmembrane region" description="Helical" evidence="10">
    <location>
        <begin position="626"/>
        <end position="650"/>
    </location>
</feature>
<name>A0AAP2RER4_9EURY</name>
<proteinExistence type="inferred from homology"/>
<evidence type="ECO:0000256" key="3">
    <source>
        <dbReference type="ARBA" id="ARBA00022448"/>
    </source>
</evidence>
<dbReference type="GO" id="GO:0033179">
    <property type="term" value="C:proton-transporting V-type ATPase, V0 domain"/>
    <property type="evidence" value="ECO:0007669"/>
    <property type="project" value="InterPro"/>
</dbReference>
<dbReference type="Gene3D" id="3.30.70.2170">
    <property type="match status" value="1"/>
</dbReference>
<dbReference type="Gene3D" id="1.20.1460.20">
    <property type="match status" value="1"/>
</dbReference>